<evidence type="ECO:0000256" key="3">
    <source>
        <dbReference type="ARBA" id="ARBA00022692"/>
    </source>
</evidence>
<feature type="transmembrane region" description="Helical" evidence="6">
    <location>
        <begin position="186"/>
        <end position="205"/>
    </location>
</feature>
<dbReference type="GO" id="GO:0005886">
    <property type="term" value="C:plasma membrane"/>
    <property type="evidence" value="ECO:0007669"/>
    <property type="project" value="UniProtKB-SubCell"/>
</dbReference>
<dbReference type="eggNOG" id="COG1280">
    <property type="taxonomic scope" value="Bacteria"/>
</dbReference>
<evidence type="ECO:0000256" key="6">
    <source>
        <dbReference type="SAM" id="Phobius"/>
    </source>
</evidence>
<keyword evidence="2" id="KW-1003">Cell membrane</keyword>
<feature type="transmembrane region" description="Helical" evidence="6">
    <location>
        <begin position="73"/>
        <end position="92"/>
    </location>
</feature>
<proteinExistence type="predicted"/>
<dbReference type="RefSeq" id="WP_015832439.1">
    <property type="nucleotide sequence ID" value="NC_012968.1"/>
</dbReference>
<dbReference type="InterPro" id="IPR001123">
    <property type="entry name" value="LeuE-type"/>
</dbReference>
<gene>
    <name evidence="7" type="ordered locus">Mmol_1500</name>
</gene>
<feature type="transmembrane region" description="Helical" evidence="6">
    <location>
        <begin position="149"/>
        <end position="174"/>
    </location>
</feature>
<evidence type="ECO:0000313" key="8">
    <source>
        <dbReference type="Proteomes" id="UP000002742"/>
    </source>
</evidence>
<dbReference type="GO" id="GO:0015171">
    <property type="term" value="F:amino acid transmembrane transporter activity"/>
    <property type="evidence" value="ECO:0007669"/>
    <property type="project" value="TreeGrafter"/>
</dbReference>
<dbReference type="Proteomes" id="UP000002742">
    <property type="component" value="Chromosome"/>
</dbReference>
<evidence type="ECO:0000256" key="4">
    <source>
        <dbReference type="ARBA" id="ARBA00022989"/>
    </source>
</evidence>
<dbReference type="HOGENOM" id="CLU_079569_3_2_4"/>
<dbReference type="Pfam" id="PF01810">
    <property type="entry name" value="LysE"/>
    <property type="match status" value="1"/>
</dbReference>
<keyword evidence="8" id="KW-1185">Reference proteome</keyword>
<reference evidence="7 8" key="2">
    <citation type="journal article" date="2011" name="J. Bacteriol.">
        <title>Genomes of three methylotrophs from a single niche uncover genetic and metabolic divergence of Methylophilaceae.</title>
        <authorList>
            <person name="Lapidus A."/>
            <person name="Clum A."/>
            <person name="Labutti K."/>
            <person name="Kaluzhnaya M.G."/>
            <person name="Lim S."/>
            <person name="Beck D.A."/>
            <person name="Glavina Del Rio T."/>
            <person name="Nolan M."/>
            <person name="Mavromatis K."/>
            <person name="Huntemann M."/>
            <person name="Lucas S."/>
            <person name="Lidstrom M.E."/>
            <person name="Ivanova N."/>
            <person name="Chistoserdova L."/>
        </authorList>
    </citation>
    <scope>NUCLEOTIDE SEQUENCE [LARGE SCALE GENOMIC DNA]</scope>
    <source>
        <strain evidence="8">JLW8 / ATCC BAA-1282 / DSM 17540</strain>
    </source>
</reference>
<keyword evidence="5 6" id="KW-0472">Membrane</keyword>
<evidence type="ECO:0000313" key="7">
    <source>
        <dbReference type="EMBL" id="ACT48404.1"/>
    </source>
</evidence>
<name>C6WWV5_METML</name>
<feature type="transmembrane region" description="Helical" evidence="6">
    <location>
        <begin position="42"/>
        <end position="66"/>
    </location>
</feature>
<evidence type="ECO:0000256" key="5">
    <source>
        <dbReference type="ARBA" id="ARBA00023136"/>
    </source>
</evidence>
<accession>C6WWV5</accession>
<dbReference type="PIRSF" id="PIRSF006324">
    <property type="entry name" value="LeuE"/>
    <property type="match status" value="1"/>
</dbReference>
<protein>
    <submittedName>
        <fullName evidence="7">Lysine exporter protein (LYSE/YGGA)</fullName>
    </submittedName>
</protein>
<sequence>MIPVDALLLFFAASVALAIAPGPDNIFVLTQSAINGKKSGFIITLGLCTGLLFHISAVALGVAAIFKTSTLAFTILKTVGAAYLLYLAWQAFRAGATDISNAANQKQGGWALYSRGVLMNITNPKVAIFFLSFLPQFADPARGSIPLQIIMLGIVFIIAALIVFSCIAWAASYISHWLNSSKRGQLVINRVAGVVFIGLACRLALSKQ</sequence>
<dbReference type="KEGG" id="mmb:Mmol_1500"/>
<dbReference type="OrthoDB" id="9804822at2"/>
<dbReference type="STRING" id="583345.Mmol_1500"/>
<keyword evidence="4 6" id="KW-1133">Transmembrane helix</keyword>
<evidence type="ECO:0000256" key="1">
    <source>
        <dbReference type="ARBA" id="ARBA00004651"/>
    </source>
</evidence>
<dbReference type="PANTHER" id="PTHR30086:SF20">
    <property type="entry name" value="ARGININE EXPORTER PROTEIN ARGO-RELATED"/>
    <property type="match status" value="1"/>
</dbReference>
<dbReference type="AlphaFoldDB" id="C6WWV5"/>
<reference evidence="8" key="1">
    <citation type="submission" date="2009-07" db="EMBL/GenBank/DDBJ databases">
        <title>Complete sequence of Methylotenera mobilis JLW8.</title>
        <authorList>
            <consortium name="US DOE Joint Genome Institute"/>
            <person name="Lucas S."/>
            <person name="Copeland A."/>
            <person name="Lapidus A."/>
            <person name="Glavina del Rio T."/>
            <person name="Tice H."/>
            <person name="Bruce D."/>
            <person name="Goodwin L."/>
            <person name="Pitluck S."/>
            <person name="LaButti K.M."/>
            <person name="Clum A."/>
            <person name="Larimer F."/>
            <person name="Land M."/>
            <person name="Hauser L."/>
            <person name="Kyrpides N."/>
            <person name="Mikhailova N."/>
            <person name="Kayluzhnaya M."/>
            <person name="Chistoserdova L."/>
        </authorList>
    </citation>
    <scope>NUCLEOTIDE SEQUENCE [LARGE SCALE GENOMIC DNA]</scope>
    <source>
        <strain evidence="8">JLW8 / ATCC BAA-1282 / DSM 17540</strain>
    </source>
</reference>
<comment type="subcellular location">
    <subcellularLocation>
        <location evidence="1">Cell membrane</location>
        <topology evidence="1">Multi-pass membrane protein</topology>
    </subcellularLocation>
</comment>
<organism evidence="7 8">
    <name type="scientific">Methylotenera mobilis (strain JLW8 / ATCC BAA-1282 / DSM 17540)</name>
    <dbReference type="NCBI Taxonomy" id="583345"/>
    <lineage>
        <taxon>Bacteria</taxon>
        <taxon>Pseudomonadati</taxon>
        <taxon>Pseudomonadota</taxon>
        <taxon>Betaproteobacteria</taxon>
        <taxon>Nitrosomonadales</taxon>
        <taxon>Methylophilaceae</taxon>
        <taxon>Methylotenera</taxon>
    </lineage>
</organism>
<evidence type="ECO:0000256" key="2">
    <source>
        <dbReference type="ARBA" id="ARBA00022475"/>
    </source>
</evidence>
<feature type="transmembrane region" description="Helical" evidence="6">
    <location>
        <begin position="112"/>
        <end position="137"/>
    </location>
</feature>
<dbReference type="PANTHER" id="PTHR30086">
    <property type="entry name" value="ARGININE EXPORTER PROTEIN ARGO"/>
    <property type="match status" value="1"/>
</dbReference>
<dbReference type="EMBL" id="CP001672">
    <property type="protein sequence ID" value="ACT48404.1"/>
    <property type="molecule type" value="Genomic_DNA"/>
</dbReference>
<keyword evidence="3 6" id="KW-0812">Transmembrane</keyword>